<keyword evidence="2" id="KW-1185">Reference proteome</keyword>
<sequence>MAVAVAVAVAVAISAMAVMAGAERFREKLMGKNPGDWGQW</sequence>
<reference evidence="1" key="1">
    <citation type="submission" date="2023-07" db="EMBL/GenBank/DDBJ databases">
        <title>draft genome sequence of fig (Ficus carica).</title>
        <authorList>
            <person name="Takahashi T."/>
            <person name="Nishimura K."/>
        </authorList>
    </citation>
    <scope>NUCLEOTIDE SEQUENCE</scope>
</reference>
<dbReference type="Gramene" id="FCD_00017642-RA">
    <property type="protein sequence ID" value="FCD_00017642-RA:cds"/>
    <property type="gene ID" value="FCD_00017642"/>
</dbReference>
<gene>
    <name evidence="1" type="ORF">TIFTF001_022716</name>
</gene>
<dbReference type="Proteomes" id="UP001187192">
    <property type="component" value="Unassembled WGS sequence"/>
</dbReference>
<accession>A0AA88ATW4</accession>
<evidence type="ECO:0000313" key="2">
    <source>
        <dbReference type="Proteomes" id="UP001187192"/>
    </source>
</evidence>
<comment type="caution">
    <text evidence="1">The sequence shown here is derived from an EMBL/GenBank/DDBJ whole genome shotgun (WGS) entry which is preliminary data.</text>
</comment>
<dbReference type="EMBL" id="BTGU01000047">
    <property type="protein sequence ID" value="GMN53578.1"/>
    <property type="molecule type" value="Genomic_DNA"/>
</dbReference>
<protein>
    <submittedName>
        <fullName evidence="1">Uncharacterized protein</fullName>
    </submittedName>
</protein>
<evidence type="ECO:0000313" key="1">
    <source>
        <dbReference type="EMBL" id="GMN53578.1"/>
    </source>
</evidence>
<proteinExistence type="predicted"/>
<organism evidence="1 2">
    <name type="scientific">Ficus carica</name>
    <name type="common">Common fig</name>
    <dbReference type="NCBI Taxonomy" id="3494"/>
    <lineage>
        <taxon>Eukaryota</taxon>
        <taxon>Viridiplantae</taxon>
        <taxon>Streptophyta</taxon>
        <taxon>Embryophyta</taxon>
        <taxon>Tracheophyta</taxon>
        <taxon>Spermatophyta</taxon>
        <taxon>Magnoliopsida</taxon>
        <taxon>eudicotyledons</taxon>
        <taxon>Gunneridae</taxon>
        <taxon>Pentapetalae</taxon>
        <taxon>rosids</taxon>
        <taxon>fabids</taxon>
        <taxon>Rosales</taxon>
        <taxon>Moraceae</taxon>
        <taxon>Ficeae</taxon>
        <taxon>Ficus</taxon>
    </lineage>
</organism>
<dbReference type="AlphaFoldDB" id="A0AA88ATW4"/>
<name>A0AA88ATW4_FICCA</name>